<gene>
    <name evidence="2" type="ORF">GCM10009867_04910</name>
</gene>
<keyword evidence="3" id="KW-1185">Reference proteome</keyword>
<reference evidence="2 3" key="1">
    <citation type="journal article" date="2019" name="Int. J. Syst. Evol. Microbiol.">
        <title>The Global Catalogue of Microorganisms (GCM) 10K type strain sequencing project: providing services to taxonomists for standard genome sequencing and annotation.</title>
        <authorList>
            <consortium name="The Broad Institute Genomics Platform"/>
            <consortium name="The Broad Institute Genome Sequencing Center for Infectious Disease"/>
            <person name="Wu L."/>
            <person name="Ma J."/>
        </authorList>
    </citation>
    <scope>NUCLEOTIDE SEQUENCE [LARGE SCALE GENOMIC DNA]</scope>
    <source>
        <strain evidence="2 3">JCM 16378</strain>
    </source>
</reference>
<dbReference type="RefSeq" id="WP_056920568.1">
    <property type="nucleotide sequence ID" value="NZ_BAAARN010000001.1"/>
</dbReference>
<evidence type="ECO:0000256" key="1">
    <source>
        <dbReference type="SAM" id="MobiDB-lite"/>
    </source>
</evidence>
<protein>
    <submittedName>
        <fullName evidence="2">Uncharacterized protein</fullName>
    </submittedName>
</protein>
<dbReference type="Proteomes" id="UP001501326">
    <property type="component" value="Unassembled WGS sequence"/>
</dbReference>
<feature type="region of interest" description="Disordered" evidence="1">
    <location>
        <begin position="82"/>
        <end position="113"/>
    </location>
</feature>
<accession>A0ABN3UIN5</accession>
<sequence length="113" mass="12134">MSRPYPVGQQARLRLLEAQRAETQALREVDKVARRLDSLVGRLDAIDLELAMAESDLVSVSGLSRAAQLLERQPRELRRRVKLAAQAAGDDKPPGARPAAGTGTSPGAHPSTT</sequence>
<comment type="caution">
    <text evidence="2">The sequence shown here is derived from an EMBL/GenBank/DDBJ whole genome shotgun (WGS) entry which is preliminary data.</text>
</comment>
<proteinExistence type="predicted"/>
<feature type="compositionally biased region" description="Polar residues" evidence="1">
    <location>
        <begin position="102"/>
        <end position="113"/>
    </location>
</feature>
<evidence type="ECO:0000313" key="3">
    <source>
        <dbReference type="Proteomes" id="UP001501326"/>
    </source>
</evidence>
<dbReference type="EMBL" id="BAAARN010000001">
    <property type="protein sequence ID" value="GAA2731389.1"/>
    <property type="molecule type" value="Genomic_DNA"/>
</dbReference>
<name>A0ABN3UIN5_9MICO</name>
<evidence type="ECO:0000313" key="2">
    <source>
        <dbReference type="EMBL" id="GAA2731389.1"/>
    </source>
</evidence>
<organism evidence="2 3">
    <name type="scientific">Pedococcus aerophilus</name>
    <dbReference type="NCBI Taxonomy" id="436356"/>
    <lineage>
        <taxon>Bacteria</taxon>
        <taxon>Bacillati</taxon>
        <taxon>Actinomycetota</taxon>
        <taxon>Actinomycetes</taxon>
        <taxon>Micrococcales</taxon>
        <taxon>Intrasporangiaceae</taxon>
        <taxon>Pedococcus</taxon>
    </lineage>
</organism>